<accession>A0ACC6QRQ8</accession>
<gene>
    <name evidence="1" type="ORF">WKI58_31045</name>
</gene>
<sequence>MKLVVESRSDALCTEQLLDQNPGPALMDLSQPRWTDFGGFLQWGQAVAPAVDVGPLYPYPGPVVSPGLQVAVPREVDDIAFTAGSMVRADPHAVTAWLEHEDRAAEMASDLGRAWLRAGQALCGATKVSTRALTLLAALDSGRPSEARSALEEMTQPESWRLVRTYTREGGHSGWPGPVSALATGRARHAEHVLCADFLGAIRLLDSVGGTARGRLSTRRSRPAKALMCLPDGTATVLDEFGGVSLVGEVPQKQGLQALLEPESDPWSRLREAVLAFPDRPDGTKLTAAASLPDGVVFGDATGHVHVLSVGKGGEVEATSQLLHNGPVEAVTGLELNGTDITLVYSGGVDGRIRAWSPAAEPMPEPLRSRSTSLAAISASTSSAHSLELIVAWADGLVEYMDLDSGTVLPFRPGPPVRAVCSQRAATGETLVVIGMDEAITALVPNPSAPVNGS</sequence>
<proteinExistence type="predicted"/>
<protein>
    <submittedName>
        <fullName evidence="1">WD40 repeat domain-containing protein</fullName>
    </submittedName>
</protein>
<organism evidence="1 2">
    <name type="scientific">Streptomyces pratisoli</name>
    <dbReference type="NCBI Taxonomy" id="3139917"/>
    <lineage>
        <taxon>Bacteria</taxon>
        <taxon>Bacillati</taxon>
        <taxon>Actinomycetota</taxon>
        <taxon>Actinomycetes</taxon>
        <taxon>Kitasatosporales</taxon>
        <taxon>Streptomycetaceae</taxon>
        <taxon>Streptomyces</taxon>
    </lineage>
</organism>
<name>A0ACC6QRQ8_9ACTN</name>
<dbReference type="Proteomes" id="UP001375539">
    <property type="component" value="Unassembled WGS sequence"/>
</dbReference>
<keyword evidence="2" id="KW-1185">Reference proteome</keyword>
<evidence type="ECO:0000313" key="2">
    <source>
        <dbReference type="Proteomes" id="UP001375539"/>
    </source>
</evidence>
<evidence type="ECO:0000313" key="1">
    <source>
        <dbReference type="EMBL" id="MEJ8660899.1"/>
    </source>
</evidence>
<reference evidence="1" key="1">
    <citation type="submission" date="2024-03" db="EMBL/GenBank/DDBJ databases">
        <title>Novel Streptomyces species of biotechnological and ecological value are a feature of Machair soil.</title>
        <authorList>
            <person name="Prole J.R."/>
            <person name="Goodfellow M."/>
            <person name="Allenby N."/>
            <person name="Ward A.C."/>
        </authorList>
    </citation>
    <scope>NUCLEOTIDE SEQUENCE</scope>
    <source>
        <strain evidence="1">MS1.AVA.4</strain>
    </source>
</reference>
<comment type="caution">
    <text evidence="1">The sequence shown here is derived from an EMBL/GenBank/DDBJ whole genome shotgun (WGS) entry which is preliminary data.</text>
</comment>
<dbReference type="EMBL" id="JBBKAI010000002">
    <property type="protein sequence ID" value="MEJ8660899.1"/>
    <property type="molecule type" value="Genomic_DNA"/>
</dbReference>